<dbReference type="PANTHER" id="PTHR30437">
    <property type="entry name" value="TRANSCRIPTION ELONGATION FACTOR GREA"/>
    <property type="match status" value="1"/>
</dbReference>
<evidence type="ECO:0000256" key="4">
    <source>
        <dbReference type="ARBA" id="ARBA00023125"/>
    </source>
</evidence>
<keyword evidence="4 8" id="KW-0238">DNA-binding</keyword>
<dbReference type="PANTHER" id="PTHR30437:SF4">
    <property type="entry name" value="TRANSCRIPTION ELONGATION FACTOR GREA"/>
    <property type="match status" value="1"/>
</dbReference>
<dbReference type="Pfam" id="PF03449">
    <property type="entry name" value="GreA_GreB_N"/>
    <property type="match status" value="1"/>
</dbReference>
<evidence type="ECO:0000313" key="12">
    <source>
        <dbReference type="EMBL" id="KKT59745.1"/>
    </source>
</evidence>
<comment type="function">
    <text evidence="6 8 9">Necessary for efficient RNA polymerase transcription elongation past template-encoded arresting sites. The arresting sites in DNA have the property of trapping a certain fraction of elongating RNA polymerases that pass through, resulting in locked ternary complexes. Cleavage of the nascent transcript by cleavage factors such as GreA or GreB allows the resumption of elongation from the new 3'terminus. GreA releases sequences of 2 to 3 nucleotides.</text>
</comment>
<dbReference type="FunFam" id="1.10.287.180:FF:000001">
    <property type="entry name" value="Transcription elongation factor GreA"/>
    <property type="match status" value="1"/>
</dbReference>
<dbReference type="InterPro" id="IPR001437">
    <property type="entry name" value="Tscrpt_elong_fac_GreA/B_C"/>
</dbReference>
<evidence type="ECO:0000259" key="11">
    <source>
        <dbReference type="Pfam" id="PF03449"/>
    </source>
</evidence>
<dbReference type="NCBIfam" id="NF001263">
    <property type="entry name" value="PRK00226.1-4"/>
    <property type="match status" value="1"/>
</dbReference>
<name>A0A0G1IKR5_9BACT</name>
<evidence type="ECO:0000256" key="5">
    <source>
        <dbReference type="ARBA" id="ARBA00023163"/>
    </source>
</evidence>
<dbReference type="PIRSF" id="PIRSF006092">
    <property type="entry name" value="GreA_GreB"/>
    <property type="match status" value="1"/>
</dbReference>
<organism evidence="12 13">
    <name type="scientific">Candidatus Giovannonibacteria bacterium GW2011_GWA1_44_25</name>
    <dbReference type="NCBI Taxonomy" id="1618645"/>
    <lineage>
        <taxon>Bacteria</taxon>
        <taxon>Candidatus Giovannoniibacteriota</taxon>
    </lineage>
</organism>
<keyword evidence="12" id="KW-0251">Elongation factor</keyword>
<dbReference type="SUPFAM" id="SSF46557">
    <property type="entry name" value="GreA transcript cleavage protein, N-terminal domain"/>
    <property type="match status" value="1"/>
</dbReference>
<keyword evidence="12" id="KW-0648">Protein biosynthesis</keyword>
<dbReference type="GO" id="GO:0070063">
    <property type="term" value="F:RNA polymerase binding"/>
    <property type="evidence" value="ECO:0007669"/>
    <property type="project" value="InterPro"/>
</dbReference>
<evidence type="ECO:0000256" key="3">
    <source>
        <dbReference type="ARBA" id="ARBA00023015"/>
    </source>
</evidence>
<dbReference type="NCBIfam" id="TIGR01462">
    <property type="entry name" value="greA"/>
    <property type="match status" value="1"/>
</dbReference>
<feature type="domain" description="Transcription elongation factor GreA/GreB C-terminal" evidence="10">
    <location>
        <begin position="83"/>
        <end position="154"/>
    </location>
</feature>
<sequence>MDQDSTYFSKEGLAKLKSELEHLKTKKRKEIADRLEYAKSLGDLSENSEYQEAKESQILNEGKIAELEDMLRRSVVVEHTRVDMVDIGSQVLVKDQNGNETNFIIVGSKEAAPGENKISHESPVGKALLGHKKFESVLVKTPKGAVEYKILDIK</sequence>
<accession>A0A0G1IKR5</accession>
<dbReference type="Gene3D" id="3.10.50.30">
    <property type="entry name" value="Transcription elongation factor, GreA/GreB, C-terminal domain"/>
    <property type="match status" value="1"/>
</dbReference>
<keyword evidence="3 8" id="KW-0805">Transcription regulation</keyword>
<evidence type="ECO:0000256" key="9">
    <source>
        <dbReference type="RuleBase" id="RU000556"/>
    </source>
</evidence>
<dbReference type="InterPro" id="IPR036953">
    <property type="entry name" value="GreA/GreB_C_sf"/>
</dbReference>
<dbReference type="HAMAP" id="MF_00105">
    <property type="entry name" value="GreA_GreB"/>
    <property type="match status" value="1"/>
</dbReference>
<proteinExistence type="inferred from homology"/>
<keyword evidence="5 8" id="KW-0804">Transcription</keyword>
<dbReference type="Proteomes" id="UP000034087">
    <property type="component" value="Unassembled WGS sequence"/>
</dbReference>
<evidence type="ECO:0000256" key="8">
    <source>
        <dbReference type="HAMAP-Rule" id="MF_00105"/>
    </source>
</evidence>
<dbReference type="InterPro" id="IPR022691">
    <property type="entry name" value="Tscrpt_elong_fac_GreA/B_N"/>
</dbReference>
<dbReference type="PROSITE" id="PS00829">
    <property type="entry name" value="GREAB_1"/>
    <property type="match status" value="1"/>
</dbReference>
<protein>
    <recommendedName>
        <fullName evidence="2 8">Transcription elongation factor GreA</fullName>
    </recommendedName>
    <alternativeName>
        <fullName evidence="7 8">Transcript cleavage factor GreA</fullName>
    </alternativeName>
</protein>
<dbReference type="AlphaFoldDB" id="A0A0G1IKR5"/>
<dbReference type="GO" id="GO:0032784">
    <property type="term" value="P:regulation of DNA-templated transcription elongation"/>
    <property type="evidence" value="ECO:0007669"/>
    <property type="project" value="UniProtKB-UniRule"/>
</dbReference>
<evidence type="ECO:0000256" key="2">
    <source>
        <dbReference type="ARBA" id="ARBA00013729"/>
    </source>
</evidence>
<comment type="similarity">
    <text evidence="1 8 9">Belongs to the GreA/GreB family.</text>
</comment>
<feature type="domain" description="Transcription elongation factor GreA/GreB N-terminal" evidence="11">
    <location>
        <begin position="7"/>
        <end position="76"/>
    </location>
</feature>
<evidence type="ECO:0000259" key="10">
    <source>
        <dbReference type="Pfam" id="PF01272"/>
    </source>
</evidence>
<evidence type="ECO:0000313" key="13">
    <source>
        <dbReference type="Proteomes" id="UP000034087"/>
    </source>
</evidence>
<evidence type="ECO:0000256" key="6">
    <source>
        <dbReference type="ARBA" id="ARBA00024916"/>
    </source>
</evidence>
<dbReference type="InterPro" id="IPR023459">
    <property type="entry name" value="Tscrpt_elong_fac_GreA/B_fam"/>
</dbReference>
<dbReference type="EMBL" id="LCIR01000008">
    <property type="protein sequence ID" value="KKT59745.1"/>
    <property type="molecule type" value="Genomic_DNA"/>
</dbReference>
<dbReference type="InterPro" id="IPR036805">
    <property type="entry name" value="Tscrpt_elong_fac_GreA/B_N_sf"/>
</dbReference>
<comment type="caution">
    <text evidence="12">The sequence shown here is derived from an EMBL/GenBank/DDBJ whole genome shotgun (WGS) entry which is preliminary data.</text>
</comment>
<dbReference type="InterPro" id="IPR018151">
    <property type="entry name" value="TF_GreA/GreB_CS"/>
</dbReference>
<dbReference type="SUPFAM" id="SSF54534">
    <property type="entry name" value="FKBP-like"/>
    <property type="match status" value="1"/>
</dbReference>
<dbReference type="GO" id="GO:0003746">
    <property type="term" value="F:translation elongation factor activity"/>
    <property type="evidence" value="ECO:0007669"/>
    <property type="project" value="UniProtKB-KW"/>
</dbReference>
<dbReference type="PATRIC" id="fig|1618645.3.peg.619"/>
<evidence type="ECO:0000256" key="1">
    <source>
        <dbReference type="ARBA" id="ARBA00008213"/>
    </source>
</evidence>
<dbReference type="GO" id="GO:0003677">
    <property type="term" value="F:DNA binding"/>
    <property type="evidence" value="ECO:0007669"/>
    <property type="project" value="UniProtKB-UniRule"/>
</dbReference>
<dbReference type="InterPro" id="IPR006359">
    <property type="entry name" value="Tscrpt_elong_fac_GreA"/>
</dbReference>
<dbReference type="Gene3D" id="1.10.287.180">
    <property type="entry name" value="Transcription elongation factor, GreA/GreB, N-terminal domain"/>
    <property type="match status" value="1"/>
</dbReference>
<dbReference type="GO" id="GO:0006354">
    <property type="term" value="P:DNA-templated transcription elongation"/>
    <property type="evidence" value="ECO:0007669"/>
    <property type="project" value="TreeGrafter"/>
</dbReference>
<reference evidence="12 13" key="1">
    <citation type="journal article" date="2015" name="Nature">
        <title>rRNA introns, odd ribosomes, and small enigmatic genomes across a large radiation of phyla.</title>
        <authorList>
            <person name="Brown C.T."/>
            <person name="Hug L.A."/>
            <person name="Thomas B.C."/>
            <person name="Sharon I."/>
            <person name="Castelle C.J."/>
            <person name="Singh A."/>
            <person name="Wilkins M.J."/>
            <person name="Williams K.H."/>
            <person name="Banfield J.F."/>
        </authorList>
    </citation>
    <scope>NUCLEOTIDE SEQUENCE [LARGE SCALE GENOMIC DNA]</scope>
</reference>
<evidence type="ECO:0000256" key="7">
    <source>
        <dbReference type="ARBA" id="ARBA00030776"/>
    </source>
</evidence>
<dbReference type="Pfam" id="PF01272">
    <property type="entry name" value="GreA_GreB"/>
    <property type="match status" value="1"/>
</dbReference>
<gene>
    <name evidence="8" type="primary">greA</name>
    <name evidence="12" type="ORF">UW53_C0008G0028</name>
</gene>
<dbReference type="InterPro" id="IPR028624">
    <property type="entry name" value="Tscrpt_elong_fac_GreA/B"/>
</dbReference>